<dbReference type="Pfam" id="PF12833">
    <property type="entry name" value="HTH_18"/>
    <property type="match status" value="1"/>
</dbReference>
<reference evidence="5 6" key="1">
    <citation type="journal article" date="2022" name="Environ. Microbiol. Rep.">
        <title>Eco-phylogenetic analyses reveal divergent evolution of vitamin B12 metabolism in the marine bacterial family 'Psychromonadaceae'.</title>
        <authorList>
            <person name="Jin X."/>
            <person name="Yang Y."/>
            <person name="Cao H."/>
            <person name="Gao B."/>
            <person name="Zhao Z."/>
        </authorList>
    </citation>
    <scope>NUCLEOTIDE SEQUENCE [LARGE SCALE GENOMIC DNA]</scope>
    <source>
        <strain evidence="5 6">MKS20</strain>
    </source>
</reference>
<evidence type="ECO:0000256" key="2">
    <source>
        <dbReference type="ARBA" id="ARBA00023125"/>
    </source>
</evidence>
<evidence type="ECO:0000313" key="5">
    <source>
        <dbReference type="EMBL" id="MCE2595633.1"/>
    </source>
</evidence>
<evidence type="ECO:0000259" key="4">
    <source>
        <dbReference type="PROSITE" id="PS01124"/>
    </source>
</evidence>
<dbReference type="EMBL" id="JAIMJA010000012">
    <property type="protein sequence ID" value="MCE2595633.1"/>
    <property type="molecule type" value="Genomic_DNA"/>
</dbReference>
<dbReference type="InterPro" id="IPR009057">
    <property type="entry name" value="Homeodomain-like_sf"/>
</dbReference>
<dbReference type="PROSITE" id="PS01124">
    <property type="entry name" value="HTH_ARAC_FAMILY_2"/>
    <property type="match status" value="1"/>
</dbReference>
<gene>
    <name evidence="5" type="ORF">K6Y31_12465</name>
</gene>
<dbReference type="SMART" id="SM00342">
    <property type="entry name" value="HTH_ARAC"/>
    <property type="match status" value="1"/>
</dbReference>
<keyword evidence="2" id="KW-0238">DNA-binding</keyword>
<evidence type="ECO:0000256" key="1">
    <source>
        <dbReference type="ARBA" id="ARBA00023015"/>
    </source>
</evidence>
<dbReference type="InterPro" id="IPR018060">
    <property type="entry name" value="HTH_AraC"/>
</dbReference>
<dbReference type="RefSeq" id="WP_233053149.1">
    <property type="nucleotide sequence ID" value="NZ_JAIMJA010000012.1"/>
</dbReference>
<keyword evidence="6" id="KW-1185">Reference proteome</keyword>
<feature type="domain" description="HTH araC/xylS-type" evidence="4">
    <location>
        <begin position="58"/>
        <end position="157"/>
    </location>
</feature>
<accession>A0ABS8WAU1</accession>
<dbReference type="Gene3D" id="1.10.10.60">
    <property type="entry name" value="Homeodomain-like"/>
    <property type="match status" value="2"/>
</dbReference>
<comment type="caution">
    <text evidence="5">The sequence shown here is derived from an EMBL/GenBank/DDBJ whole genome shotgun (WGS) entry which is preliminary data.</text>
</comment>
<sequence>MQTTSAMIEPWQSTKLNLMTTNLKNTERPESVPSKPFILVPEMALLEQLPPHLQARFEKALQLMHQTLFEGLTWQQVAKRCAISPSHFHRQFTQVWHETPGQYLNRIRLQIAVYELFELHQYNITDIAHRCGYSSSQALAKALKRELNMSAKALREMAYNATPEQTAQLLEKIAHPTRPVLNAKPKASISPAPQAICANNHNSHTLEQQLAQDLPCQLIWYPERRLSVTKQDNFSWDREFVTKGNKTKGLFALSPVNQLERPWHEMEVWLGTENTNSEANLLLPAGNYLCTEVYLVSDIGYIAAWQGLLDYAERHQHQIDQTGYSVEQIRDLELTLTGGATFAMQVPIL</sequence>
<organism evidence="5 6">
    <name type="scientific">Motilimonas cestriensis</name>
    <dbReference type="NCBI Taxonomy" id="2742685"/>
    <lineage>
        <taxon>Bacteria</taxon>
        <taxon>Pseudomonadati</taxon>
        <taxon>Pseudomonadota</taxon>
        <taxon>Gammaproteobacteria</taxon>
        <taxon>Alteromonadales</taxon>
        <taxon>Alteromonadales genera incertae sedis</taxon>
        <taxon>Motilimonas</taxon>
    </lineage>
</organism>
<dbReference type="SUPFAM" id="SSF46689">
    <property type="entry name" value="Homeodomain-like"/>
    <property type="match status" value="2"/>
</dbReference>
<evidence type="ECO:0000256" key="3">
    <source>
        <dbReference type="ARBA" id="ARBA00023163"/>
    </source>
</evidence>
<name>A0ABS8WAU1_9GAMM</name>
<evidence type="ECO:0000313" key="6">
    <source>
        <dbReference type="Proteomes" id="UP001201273"/>
    </source>
</evidence>
<protein>
    <submittedName>
        <fullName evidence="5">Helix-turn-helix transcriptional regulator</fullName>
    </submittedName>
</protein>
<proteinExistence type="predicted"/>
<keyword evidence="3" id="KW-0804">Transcription</keyword>
<dbReference type="PANTHER" id="PTHR43280">
    <property type="entry name" value="ARAC-FAMILY TRANSCRIPTIONAL REGULATOR"/>
    <property type="match status" value="1"/>
</dbReference>
<dbReference type="Proteomes" id="UP001201273">
    <property type="component" value="Unassembled WGS sequence"/>
</dbReference>
<keyword evidence="1" id="KW-0805">Transcription regulation</keyword>
<dbReference type="PANTHER" id="PTHR43280:SF11">
    <property type="entry name" value="RCS-SPECIFIC HTH-TYPE TRANSCRIPTIONAL ACTIVATOR RCLR"/>
    <property type="match status" value="1"/>
</dbReference>